<keyword evidence="3 6" id="KW-0812">Transmembrane</keyword>
<dbReference type="InterPro" id="IPR002549">
    <property type="entry name" value="AI-2E-like"/>
</dbReference>
<evidence type="ECO:0000256" key="4">
    <source>
        <dbReference type="ARBA" id="ARBA00022989"/>
    </source>
</evidence>
<protein>
    <submittedName>
        <fullName evidence="7">AI-2E family transporter</fullName>
    </submittedName>
</protein>
<dbReference type="Pfam" id="PF01594">
    <property type="entry name" value="AI-2E_transport"/>
    <property type="match status" value="1"/>
</dbReference>
<feature type="transmembrane region" description="Helical" evidence="6">
    <location>
        <begin position="123"/>
        <end position="151"/>
    </location>
</feature>
<dbReference type="OrthoDB" id="9774361at2"/>
<keyword evidence="4 6" id="KW-1133">Transmembrane helix</keyword>
<reference evidence="7 8" key="1">
    <citation type="submission" date="2019-05" db="EMBL/GenBank/DDBJ databases">
        <title>The metagenome of a microbial culture collection derived from dairy environment covers the genomic content of the human microbiome.</title>
        <authorList>
            <person name="Roder T."/>
            <person name="Wuthrich D."/>
            <person name="Sattari Z."/>
            <person name="Von Ah U."/>
            <person name="Bar C."/>
            <person name="Ronchi F."/>
            <person name="Macpherson A.J."/>
            <person name="Ganal-Vonarburg S.C."/>
            <person name="Bruggmann R."/>
            <person name="Vergeres G."/>
        </authorList>
    </citation>
    <scope>NUCLEOTIDE SEQUENCE [LARGE SCALE GENOMIC DNA]</scope>
    <source>
        <strain evidence="7 8">FAM 24227</strain>
    </source>
</reference>
<organism evidence="7 8">
    <name type="scientific">Ruoffia tabacinasalis</name>
    <dbReference type="NCBI Taxonomy" id="87458"/>
    <lineage>
        <taxon>Bacteria</taxon>
        <taxon>Bacillati</taxon>
        <taxon>Bacillota</taxon>
        <taxon>Bacilli</taxon>
        <taxon>Lactobacillales</taxon>
        <taxon>Aerococcaceae</taxon>
        <taxon>Ruoffia</taxon>
    </lineage>
</organism>
<comment type="similarity">
    <text evidence="2">Belongs to the autoinducer-2 exporter (AI-2E) (TC 2.A.86) family.</text>
</comment>
<dbReference type="EMBL" id="VBSP01000001">
    <property type="protein sequence ID" value="TLQ49427.1"/>
    <property type="molecule type" value="Genomic_DNA"/>
</dbReference>
<comment type="caution">
    <text evidence="7">The sequence shown here is derived from an EMBL/GenBank/DDBJ whole genome shotgun (WGS) entry which is preliminary data.</text>
</comment>
<keyword evidence="5 6" id="KW-0472">Membrane</keyword>
<accession>A0A5R9EP82</accession>
<dbReference type="GO" id="GO:0016020">
    <property type="term" value="C:membrane"/>
    <property type="evidence" value="ECO:0007669"/>
    <property type="project" value="UniProtKB-SubCell"/>
</dbReference>
<dbReference type="RefSeq" id="WP_138403349.1">
    <property type="nucleotide sequence ID" value="NZ_VBSP01000001.1"/>
</dbReference>
<evidence type="ECO:0000313" key="8">
    <source>
        <dbReference type="Proteomes" id="UP000306420"/>
    </source>
</evidence>
<evidence type="ECO:0000256" key="2">
    <source>
        <dbReference type="ARBA" id="ARBA00009773"/>
    </source>
</evidence>
<evidence type="ECO:0000256" key="5">
    <source>
        <dbReference type="ARBA" id="ARBA00023136"/>
    </source>
</evidence>
<feature type="transmembrane region" description="Helical" evidence="6">
    <location>
        <begin position="50"/>
        <end position="78"/>
    </location>
</feature>
<evidence type="ECO:0000256" key="6">
    <source>
        <dbReference type="SAM" id="Phobius"/>
    </source>
</evidence>
<sequence length="169" mass="19152">MNLNTQFWGEVFSTGVKNIWLFAKAEVKVIGIVILLLFLGFRGIGYEPGYAIAFAIGISLLDLIPIVGAGIAFIPWVIIEWIFGDPSQGWLLLFLYIGVEIIEQLIEPFFLGKDLELPFWLPAVIMILCAVIFNVLGIVVASVLIPFIAAYRQVRNKYRRENHLNNYYD</sequence>
<evidence type="ECO:0000256" key="3">
    <source>
        <dbReference type="ARBA" id="ARBA00022692"/>
    </source>
</evidence>
<dbReference type="AlphaFoldDB" id="A0A5R9EP82"/>
<comment type="subcellular location">
    <subcellularLocation>
        <location evidence="1">Membrane</location>
        <topology evidence="1">Multi-pass membrane protein</topology>
    </subcellularLocation>
</comment>
<dbReference type="Proteomes" id="UP000306420">
    <property type="component" value="Unassembled WGS sequence"/>
</dbReference>
<evidence type="ECO:0000256" key="1">
    <source>
        <dbReference type="ARBA" id="ARBA00004141"/>
    </source>
</evidence>
<gene>
    <name evidence="7" type="ORF">FEZ33_00100</name>
</gene>
<feature type="transmembrane region" description="Helical" evidence="6">
    <location>
        <begin position="90"/>
        <end position="111"/>
    </location>
</feature>
<name>A0A5R9EP82_9LACT</name>
<proteinExistence type="inferred from homology"/>
<feature type="transmembrane region" description="Helical" evidence="6">
    <location>
        <begin position="27"/>
        <end position="44"/>
    </location>
</feature>
<evidence type="ECO:0000313" key="7">
    <source>
        <dbReference type="EMBL" id="TLQ49427.1"/>
    </source>
</evidence>